<evidence type="ECO:0000313" key="16">
    <source>
        <dbReference type="Proteomes" id="UP000029389"/>
    </source>
</evidence>
<evidence type="ECO:0000256" key="6">
    <source>
        <dbReference type="ARBA" id="ARBA00022723"/>
    </source>
</evidence>
<dbReference type="PANTHER" id="PTHR39188:SF3">
    <property type="entry name" value="STAGE IV SPORULATION PROTEIN FB"/>
    <property type="match status" value="1"/>
</dbReference>
<keyword evidence="6" id="KW-0479">Metal-binding</keyword>
<comment type="similarity">
    <text evidence="3">Belongs to the peptidase M50B family.</text>
</comment>
<evidence type="ECO:0000256" key="3">
    <source>
        <dbReference type="ARBA" id="ARBA00007931"/>
    </source>
</evidence>
<evidence type="ECO:0000313" key="17">
    <source>
        <dbReference type="Proteomes" id="UP000264294"/>
    </source>
</evidence>
<dbReference type="EMBL" id="QVOD01000002">
    <property type="protein sequence ID" value="RFT68312.1"/>
    <property type="molecule type" value="Genomic_DNA"/>
</dbReference>
<feature type="transmembrane region" description="Helical" evidence="12">
    <location>
        <begin position="176"/>
        <end position="200"/>
    </location>
</feature>
<evidence type="ECO:0000256" key="2">
    <source>
        <dbReference type="ARBA" id="ARBA00004141"/>
    </source>
</evidence>
<protein>
    <submittedName>
        <fullName evidence="14">Peptidase M50 family protein</fullName>
    </submittedName>
    <submittedName>
        <fullName evidence="15">Site-2 protease family protein</fullName>
    </submittedName>
</protein>
<feature type="transmembrane region" description="Helical" evidence="12">
    <location>
        <begin position="7"/>
        <end position="30"/>
    </location>
</feature>
<dbReference type="STRING" id="1405.B7492_08060"/>
<feature type="transmembrane region" description="Helical" evidence="12">
    <location>
        <begin position="109"/>
        <end position="129"/>
    </location>
</feature>
<keyword evidence="11 12" id="KW-0472">Membrane</keyword>
<dbReference type="Proteomes" id="UP000029389">
    <property type="component" value="Unassembled WGS sequence"/>
</dbReference>
<evidence type="ECO:0000256" key="4">
    <source>
        <dbReference type="ARBA" id="ARBA00022670"/>
    </source>
</evidence>
<dbReference type="Proteomes" id="UP000264294">
    <property type="component" value="Unassembled WGS sequence"/>
</dbReference>
<keyword evidence="9 12" id="KW-1133">Transmembrane helix</keyword>
<accession>A0A090YZW9</accession>
<evidence type="ECO:0000256" key="10">
    <source>
        <dbReference type="ARBA" id="ARBA00023049"/>
    </source>
</evidence>
<evidence type="ECO:0000256" key="9">
    <source>
        <dbReference type="ARBA" id="ARBA00022989"/>
    </source>
</evidence>
<keyword evidence="4 15" id="KW-0645">Protease</keyword>
<dbReference type="GO" id="GO:0008237">
    <property type="term" value="F:metallopeptidase activity"/>
    <property type="evidence" value="ECO:0007669"/>
    <property type="project" value="UniProtKB-KW"/>
</dbReference>
<feature type="transmembrane region" description="Helical" evidence="12">
    <location>
        <begin position="332"/>
        <end position="350"/>
    </location>
</feature>
<keyword evidence="17" id="KW-1185">Reference proteome</keyword>
<dbReference type="InterPro" id="IPR008915">
    <property type="entry name" value="Peptidase_M50"/>
</dbReference>
<gene>
    <name evidence="15" type="ORF">D0U04_02350</name>
    <name evidence="14" type="ORF">DJ93_3916</name>
</gene>
<dbReference type="PATRIC" id="fig|1405.8.peg.4024"/>
<dbReference type="AlphaFoldDB" id="A0A090YZW9"/>
<dbReference type="GO" id="GO:0016020">
    <property type="term" value="C:membrane"/>
    <property type="evidence" value="ECO:0007669"/>
    <property type="project" value="UniProtKB-SubCell"/>
</dbReference>
<evidence type="ECO:0000256" key="11">
    <source>
        <dbReference type="ARBA" id="ARBA00023136"/>
    </source>
</evidence>
<dbReference type="PANTHER" id="PTHR39188">
    <property type="entry name" value="MEMBRANE-ASSOCIATED ZINC METALLOPROTEASE M50B"/>
    <property type="match status" value="1"/>
</dbReference>
<evidence type="ECO:0000256" key="8">
    <source>
        <dbReference type="ARBA" id="ARBA00022833"/>
    </source>
</evidence>
<dbReference type="GO" id="GO:0046872">
    <property type="term" value="F:metal ion binding"/>
    <property type="evidence" value="ECO:0007669"/>
    <property type="project" value="UniProtKB-KW"/>
</dbReference>
<reference evidence="15 17" key="2">
    <citation type="submission" date="2018-08" db="EMBL/GenBank/DDBJ databases">
        <title>Bacillus clarus sp. nov. strain PS00077A.</title>
        <authorList>
            <person name="Mendez Acevedo M."/>
            <person name="Carroll L."/>
            <person name="Mukherjee M."/>
            <person name="Wiedmann M."/>
            <person name="Kovac J."/>
        </authorList>
    </citation>
    <scope>NUCLEOTIDE SEQUENCE [LARGE SCALE GENOMIC DNA]</scope>
    <source>
        <strain evidence="15 17">PS00077A</strain>
    </source>
</reference>
<evidence type="ECO:0000259" key="13">
    <source>
        <dbReference type="Pfam" id="PF02163"/>
    </source>
</evidence>
<reference evidence="14 16" key="1">
    <citation type="submission" date="2014-04" db="EMBL/GenBank/DDBJ databases">
        <authorList>
            <person name="Bishop-Lilly K.A."/>
            <person name="Broomall S.M."/>
            <person name="Chain P.S."/>
            <person name="Chertkov O."/>
            <person name="Coyne S.R."/>
            <person name="Daligault H.E."/>
            <person name="Davenport K.W."/>
            <person name="Erkkila T."/>
            <person name="Frey K.G."/>
            <person name="Gibbons H.S."/>
            <person name="Gu W."/>
            <person name="Jaissle J."/>
            <person name="Johnson S.L."/>
            <person name="Koroleva G.I."/>
            <person name="Ladner J.T."/>
            <person name="Lo C.-C."/>
            <person name="Minogue T.D."/>
            <person name="Munk C."/>
            <person name="Palacios G.F."/>
            <person name="Redden C.L."/>
            <person name="Rosenzweig C.N."/>
            <person name="Scholz M.B."/>
            <person name="Teshima H."/>
            <person name="Xu Y."/>
        </authorList>
    </citation>
    <scope>NUCLEOTIDE SEQUENCE [LARGE SCALE GENOMIC DNA]</scope>
    <source>
        <strain evidence="14 16">BHP</strain>
    </source>
</reference>
<feature type="transmembrane region" description="Helical" evidence="12">
    <location>
        <begin position="79"/>
        <end position="97"/>
    </location>
</feature>
<keyword evidence="10" id="KW-0482">Metalloprotease</keyword>
<sequence>MKNNKKGLWGIIAAIGLFLLSKLKWVFAILKFAKFSTVFSMFLSLGAYAVIYGWKFGVALIYLLLIHEMGHLWAAKRKGIPTSPAIFIPFMGALIGMKEMPKNAKDEAYIAYMGPLFGLLSFLPAIPLYMMTKEPFWALIILLGSMINFFNLIPVSPLDGGRIISVVSTKIWGVGLALLLGYSIYFKSIMGGFIFIIGCMELYRVIKRNKPIEELGYKVDGIKDYLALFEEELKETGAVHRTIYMLHHEMNVLRQKEKAKELQIGEPQKIEVLEYVLPKFEPLDYIPYEDEKDEHVLRIREALEVSGRKLREWEIEKKQQEDYYKVDTKTKWTVFAGYIGLMAILGYTAYEGYIVLQEHLPKRNV</sequence>
<evidence type="ECO:0000256" key="5">
    <source>
        <dbReference type="ARBA" id="ARBA00022692"/>
    </source>
</evidence>
<organism evidence="14 16">
    <name type="scientific">Bacillus clarus</name>
    <dbReference type="NCBI Taxonomy" id="2338372"/>
    <lineage>
        <taxon>Bacteria</taxon>
        <taxon>Bacillati</taxon>
        <taxon>Bacillota</taxon>
        <taxon>Bacilli</taxon>
        <taxon>Bacillales</taxon>
        <taxon>Bacillaceae</taxon>
        <taxon>Bacillus</taxon>
        <taxon>Bacillus cereus group</taxon>
    </lineage>
</organism>
<dbReference type="EMBL" id="JMQC01000008">
    <property type="protein sequence ID" value="KFN03475.1"/>
    <property type="molecule type" value="Genomic_DNA"/>
</dbReference>
<feature type="domain" description="Peptidase M50" evidence="13">
    <location>
        <begin position="56"/>
        <end position="129"/>
    </location>
</feature>
<dbReference type="Pfam" id="PF02163">
    <property type="entry name" value="Peptidase_M50"/>
    <property type="match status" value="1"/>
</dbReference>
<evidence type="ECO:0000313" key="15">
    <source>
        <dbReference type="EMBL" id="RFT68312.1"/>
    </source>
</evidence>
<evidence type="ECO:0000256" key="7">
    <source>
        <dbReference type="ARBA" id="ARBA00022801"/>
    </source>
</evidence>
<comment type="subcellular location">
    <subcellularLocation>
        <location evidence="2">Membrane</location>
        <topology evidence="2">Multi-pass membrane protein</topology>
    </subcellularLocation>
</comment>
<keyword evidence="8" id="KW-0862">Zinc</keyword>
<keyword evidence="5 12" id="KW-0812">Transmembrane</keyword>
<dbReference type="GO" id="GO:0006508">
    <property type="term" value="P:proteolysis"/>
    <property type="evidence" value="ECO:0007669"/>
    <property type="project" value="UniProtKB-KW"/>
</dbReference>
<evidence type="ECO:0000256" key="12">
    <source>
        <dbReference type="SAM" id="Phobius"/>
    </source>
</evidence>
<comment type="cofactor">
    <cofactor evidence="1">
        <name>Zn(2+)</name>
        <dbReference type="ChEBI" id="CHEBI:29105"/>
    </cofactor>
</comment>
<dbReference type="CDD" id="cd06160">
    <property type="entry name" value="S2P-M50_like_2"/>
    <property type="match status" value="1"/>
</dbReference>
<evidence type="ECO:0000256" key="1">
    <source>
        <dbReference type="ARBA" id="ARBA00001947"/>
    </source>
</evidence>
<feature type="transmembrane region" description="Helical" evidence="12">
    <location>
        <begin position="136"/>
        <end position="156"/>
    </location>
</feature>
<keyword evidence="7" id="KW-0378">Hydrolase</keyword>
<name>A0A090YZW9_9BACI</name>
<feature type="transmembrane region" description="Helical" evidence="12">
    <location>
        <begin position="42"/>
        <end position="67"/>
    </location>
</feature>
<dbReference type="RefSeq" id="WP_042982770.1">
    <property type="nucleotide sequence ID" value="NZ_JMQC01000008.1"/>
</dbReference>
<proteinExistence type="inferred from homology"/>
<evidence type="ECO:0000313" key="14">
    <source>
        <dbReference type="EMBL" id="KFN03475.1"/>
    </source>
</evidence>
<comment type="caution">
    <text evidence="14">The sequence shown here is derived from an EMBL/GenBank/DDBJ whole genome shotgun (WGS) entry which is preliminary data.</text>
</comment>